<feature type="transmembrane region" description="Helical" evidence="10">
    <location>
        <begin position="472"/>
        <end position="491"/>
    </location>
</feature>
<keyword evidence="8 10" id="KW-0472">Membrane</keyword>
<comment type="caution">
    <text evidence="12">The sequence shown here is derived from an EMBL/GenBank/DDBJ whole genome shotgun (WGS) entry which is preliminary data.</text>
</comment>
<dbReference type="InterPro" id="IPR029044">
    <property type="entry name" value="Nucleotide-diphossugar_trans"/>
</dbReference>
<dbReference type="SUPFAM" id="SSF141371">
    <property type="entry name" value="PilZ domain-like"/>
    <property type="match status" value="1"/>
</dbReference>
<dbReference type="InterPro" id="IPR050321">
    <property type="entry name" value="Glycosyltr_2/OpgH_subfam"/>
</dbReference>
<keyword evidence="2" id="KW-1003">Cell membrane</keyword>
<evidence type="ECO:0000256" key="5">
    <source>
        <dbReference type="ARBA" id="ARBA00022679"/>
    </source>
</evidence>
<feature type="transmembrane region" description="Helical" evidence="10">
    <location>
        <begin position="45"/>
        <end position="65"/>
    </location>
</feature>
<dbReference type="EMBL" id="JAESND010000005">
    <property type="protein sequence ID" value="MBM3116465.1"/>
    <property type="molecule type" value="Genomic_DNA"/>
</dbReference>
<dbReference type="PRINTS" id="PR01439">
    <property type="entry name" value="CELLSNTHASEA"/>
</dbReference>
<proteinExistence type="predicted"/>
<evidence type="ECO:0000256" key="2">
    <source>
        <dbReference type="ARBA" id="ARBA00022475"/>
    </source>
</evidence>
<evidence type="ECO:0000256" key="10">
    <source>
        <dbReference type="SAM" id="Phobius"/>
    </source>
</evidence>
<name>A0ABS2BLY8_9NEIS</name>
<dbReference type="InterPro" id="IPR009875">
    <property type="entry name" value="PilZ_domain"/>
</dbReference>
<keyword evidence="13" id="KW-1185">Reference proteome</keyword>
<evidence type="ECO:0000256" key="9">
    <source>
        <dbReference type="SAM" id="MobiDB-lite"/>
    </source>
</evidence>
<evidence type="ECO:0000256" key="4">
    <source>
        <dbReference type="ARBA" id="ARBA00022676"/>
    </source>
</evidence>
<keyword evidence="6 10" id="KW-0812">Transmembrane</keyword>
<dbReference type="CDD" id="cd06421">
    <property type="entry name" value="CESA_CelA_like"/>
    <property type="match status" value="1"/>
</dbReference>
<dbReference type="Pfam" id="PF13641">
    <property type="entry name" value="Glyco_tranf_2_3"/>
    <property type="match status" value="1"/>
</dbReference>
<feature type="transmembrane region" description="Helical" evidence="10">
    <location>
        <begin position="440"/>
        <end position="460"/>
    </location>
</feature>
<evidence type="ECO:0000256" key="3">
    <source>
        <dbReference type="ARBA" id="ARBA00022519"/>
    </source>
</evidence>
<feature type="transmembrane region" description="Helical" evidence="10">
    <location>
        <begin position="343"/>
        <end position="361"/>
    </location>
</feature>
<sequence length="751" mass="83602">MSKANGIRYESLRPAQVLVVIAYLIIAFIYLSWRPTVFNPEAPVFSVLLYVAELYGFFTALLHLVMTWRLAERDMPAAPPGLSVDVFVPSLNEPVDLVRHTLLAAIEMDYPHKVWLLDDGNRPEMAQLAAELGCGYHARSNNEHAKAGNLNAGLAQSNADFVAIFDADHAPSRRFLTETLGYFNDPKVSFVQTPQDFFNLDSYQHRKDKQTNVWTEQSLFFRVIQRGKDYWNAAFFCGSCAILRRASLDTIGGFATGTVTEDLHTSLKLHKAGFASVYHPRSLAFGIAPASVVPFIKQRIRWGQGAMQIWRREGVVFARGLTFAQRLNYLASMSTYFDGWQKGFFYLAPIVVLTTGLSPIASFSEGFLIRFIPYIVLTFLMYEEISRGYGRSLMIEQYNFARFWAFAWATLAAFRGKLKFNVTSKSVTGSSYRRFVIPQFLIMVLSVVAIPIGLAMYAYFGKLPLDSLIANSIWAFINGGLALLMLLFTRASSLSRRHEYRFPIPLPAKLRFPNGTTTYGTVDDISSSGFRLYAQLPDDVRSGTEVDGELYLPSGALPIRANIAATIRAQPQRPGEPGYIKAIGCVFDWKSATERDRLDLFLYGSDLQWQVQSLTERSRTPLQFLGDLFTGKPAPNVAKRQWTTVLYRDNPDESVGKKVGLLSRDLLLTFSPLPAGTHEVTTITRTGLEQIQVQTDAETVYDSPVAPIYGHMLPQRADKPAALDASSPATPRPALAGGGGLAGQAGMIRRG</sequence>
<keyword evidence="3" id="KW-0997">Cell inner membrane</keyword>
<reference evidence="12 13" key="1">
    <citation type="submission" date="2021-01" db="EMBL/GenBank/DDBJ databases">
        <title>Draft Genome Sequence and Polyhydroxyalkanoate Biosynthetic Potential of Jeongeupia naejangsanensis Type Strain DSM 24253.</title>
        <authorList>
            <person name="Turrini P."/>
            <person name="Artuso I."/>
            <person name="Lugli G.A."/>
            <person name="Frangipani E."/>
            <person name="Ventura M."/>
            <person name="Visca P."/>
        </authorList>
    </citation>
    <scope>NUCLEOTIDE SEQUENCE [LARGE SCALE GENOMIC DNA]</scope>
    <source>
        <strain evidence="12 13">DSM 24253</strain>
    </source>
</reference>
<evidence type="ECO:0000256" key="1">
    <source>
        <dbReference type="ARBA" id="ARBA00004127"/>
    </source>
</evidence>
<dbReference type="Gene3D" id="2.40.10.220">
    <property type="entry name" value="predicted glycosyltransferase like domains"/>
    <property type="match status" value="1"/>
</dbReference>
<dbReference type="Pfam" id="PF07238">
    <property type="entry name" value="PilZ"/>
    <property type="match status" value="1"/>
</dbReference>
<dbReference type="InterPro" id="IPR003919">
    <property type="entry name" value="Cell_synth_A"/>
</dbReference>
<feature type="region of interest" description="Disordered" evidence="9">
    <location>
        <begin position="719"/>
        <end position="751"/>
    </location>
</feature>
<feature type="transmembrane region" description="Helical" evidence="10">
    <location>
        <begin position="12"/>
        <end position="33"/>
    </location>
</feature>
<feature type="domain" description="PilZ" evidence="11">
    <location>
        <begin position="496"/>
        <end position="603"/>
    </location>
</feature>
<protein>
    <submittedName>
        <fullName evidence="12">Glycosyltransferase</fullName>
    </submittedName>
</protein>
<accession>A0ABS2BLY8</accession>
<dbReference type="Gene3D" id="3.90.550.10">
    <property type="entry name" value="Spore Coat Polysaccharide Biosynthesis Protein SpsA, Chain A"/>
    <property type="match status" value="1"/>
</dbReference>
<evidence type="ECO:0000256" key="7">
    <source>
        <dbReference type="ARBA" id="ARBA00022989"/>
    </source>
</evidence>
<evidence type="ECO:0000256" key="8">
    <source>
        <dbReference type="ARBA" id="ARBA00023136"/>
    </source>
</evidence>
<feature type="transmembrane region" description="Helical" evidence="10">
    <location>
        <begin position="367"/>
        <end position="385"/>
    </location>
</feature>
<evidence type="ECO:0000259" key="11">
    <source>
        <dbReference type="Pfam" id="PF07238"/>
    </source>
</evidence>
<dbReference type="PANTHER" id="PTHR43867">
    <property type="entry name" value="CELLULOSE SYNTHASE CATALYTIC SUBUNIT A [UDP-FORMING]"/>
    <property type="match status" value="1"/>
</dbReference>
<organism evidence="12 13">
    <name type="scientific">Jeongeupia naejangsanensis</name>
    <dbReference type="NCBI Taxonomy" id="613195"/>
    <lineage>
        <taxon>Bacteria</taxon>
        <taxon>Pseudomonadati</taxon>
        <taxon>Pseudomonadota</taxon>
        <taxon>Betaproteobacteria</taxon>
        <taxon>Neisseriales</taxon>
        <taxon>Chitinibacteraceae</taxon>
        <taxon>Jeongeupia</taxon>
    </lineage>
</organism>
<keyword evidence="7 10" id="KW-1133">Transmembrane helix</keyword>
<evidence type="ECO:0000313" key="12">
    <source>
        <dbReference type="EMBL" id="MBM3116465.1"/>
    </source>
</evidence>
<keyword evidence="4" id="KW-0328">Glycosyltransferase</keyword>
<gene>
    <name evidence="12" type="ORF">JMJ54_11545</name>
</gene>
<dbReference type="SUPFAM" id="SSF53448">
    <property type="entry name" value="Nucleotide-diphospho-sugar transferases"/>
    <property type="match status" value="1"/>
</dbReference>
<keyword evidence="5" id="KW-0808">Transferase</keyword>
<comment type="subcellular location">
    <subcellularLocation>
        <location evidence="1">Endomembrane system</location>
        <topology evidence="1">Multi-pass membrane protein</topology>
    </subcellularLocation>
</comment>
<dbReference type="RefSeq" id="WP_203538711.1">
    <property type="nucleotide sequence ID" value="NZ_JAESND010000005.1"/>
</dbReference>
<dbReference type="PANTHER" id="PTHR43867:SF2">
    <property type="entry name" value="CELLULOSE SYNTHASE CATALYTIC SUBUNIT A [UDP-FORMING]"/>
    <property type="match status" value="1"/>
</dbReference>
<evidence type="ECO:0000256" key="6">
    <source>
        <dbReference type="ARBA" id="ARBA00022692"/>
    </source>
</evidence>
<evidence type="ECO:0000313" key="13">
    <source>
        <dbReference type="Proteomes" id="UP000809431"/>
    </source>
</evidence>
<dbReference type="Proteomes" id="UP000809431">
    <property type="component" value="Unassembled WGS sequence"/>
</dbReference>